<dbReference type="AlphaFoldDB" id="A0A2A6RFD9"/>
<keyword evidence="3" id="KW-0328">Glycosyltransferase</keyword>
<sequence length="410" mass="45748">MESPMSSEQVDVLFAISDTGGGHRSAAVALSAALDQVSNGTLTWAIDDILRLTDLPIVRGAPEYYDTLSTRWLRLYDLTFQLTNATRTVDLLSRLVFMSARRNLIRVLEQRRPRLLVSTHPLVNRLVVWARRARRMPCRVITCVTDLVSLHASWGYSGVDLVLVPTDEAFDLMQRRGMPPTQMRRTGFPVHPKFLDYTTDQATTRRQLGLSAERFTILITAGGVGSGRLSELVQAIEHACPEHQLLVVTGKNRAVYAELRARPQTTRSQIYGFVDNMEALMSASDMVVTKAGPGTLMEALVMRKPVAVTEAVGMQERGNIDFVLNYELGLFCPTVERIVGAVQELQDAQRYNATVARLADAVPRDGSTAIAQIMLEQLALVDSHTSTPPRSRRIFNFPRIARRMTKGRNR</sequence>
<accession>A0A2A6RFD9</accession>
<keyword evidence="8" id="KW-1185">Reference proteome</keyword>
<evidence type="ECO:0000259" key="5">
    <source>
        <dbReference type="Pfam" id="PF04101"/>
    </source>
</evidence>
<feature type="domain" description="Diacylglycerol glucosyltransferase N-terminal" evidence="6">
    <location>
        <begin position="23"/>
        <end position="190"/>
    </location>
</feature>
<comment type="subcellular location">
    <subcellularLocation>
        <location evidence="1">Membrane</location>
    </subcellularLocation>
</comment>
<dbReference type="Pfam" id="PF04101">
    <property type="entry name" value="Glyco_tran_28_C"/>
    <property type="match status" value="1"/>
</dbReference>
<dbReference type="EMBL" id="NQWI01000119">
    <property type="protein sequence ID" value="PDW01663.1"/>
    <property type="molecule type" value="Genomic_DNA"/>
</dbReference>
<evidence type="ECO:0000256" key="1">
    <source>
        <dbReference type="ARBA" id="ARBA00004370"/>
    </source>
</evidence>
<dbReference type="Proteomes" id="UP000220527">
    <property type="component" value="Unassembled WGS sequence"/>
</dbReference>
<dbReference type="InterPro" id="IPR007235">
    <property type="entry name" value="Glyco_trans_28_C"/>
</dbReference>
<evidence type="ECO:0000256" key="3">
    <source>
        <dbReference type="ARBA" id="ARBA00022676"/>
    </source>
</evidence>
<feature type="domain" description="Glycosyl transferase family 28 C-terminal" evidence="5">
    <location>
        <begin position="216"/>
        <end position="306"/>
    </location>
</feature>
<organism evidence="7 8">
    <name type="scientific">Candidatus Viridilinea mediisalina</name>
    <dbReference type="NCBI Taxonomy" id="2024553"/>
    <lineage>
        <taxon>Bacteria</taxon>
        <taxon>Bacillati</taxon>
        <taxon>Chloroflexota</taxon>
        <taxon>Chloroflexia</taxon>
        <taxon>Chloroflexales</taxon>
        <taxon>Chloroflexineae</taxon>
        <taxon>Oscillochloridaceae</taxon>
        <taxon>Candidatus Viridilinea</taxon>
    </lineage>
</organism>
<reference evidence="8" key="1">
    <citation type="submission" date="2017-08" db="EMBL/GenBank/DDBJ databases">
        <authorList>
            <person name="Grouzdev D.S."/>
            <person name="Gaisin V.A."/>
            <person name="Rysina M.S."/>
            <person name="Gorlenko V.M."/>
        </authorList>
    </citation>
    <scope>NUCLEOTIDE SEQUENCE [LARGE SCALE GENOMIC DNA]</scope>
    <source>
        <strain evidence="8">Kir15-3F</strain>
    </source>
</reference>
<dbReference type="InterPro" id="IPR009695">
    <property type="entry name" value="Diacylglyc_glucosyltr_N"/>
</dbReference>
<evidence type="ECO:0000256" key="4">
    <source>
        <dbReference type="ARBA" id="ARBA00022679"/>
    </source>
</evidence>
<evidence type="ECO:0000256" key="2">
    <source>
        <dbReference type="ARBA" id="ARBA00006962"/>
    </source>
</evidence>
<dbReference type="PANTHER" id="PTHR43025:SF3">
    <property type="entry name" value="MONOGALACTOSYLDIACYLGLYCEROL SYNTHASE 1, CHLOROPLASTIC"/>
    <property type="match status" value="1"/>
</dbReference>
<keyword evidence="4" id="KW-0808">Transferase</keyword>
<dbReference type="GO" id="GO:0016758">
    <property type="term" value="F:hexosyltransferase activity"/>
    <property type="evidence" value="ECO:0007669"/>
    <property type="project" value="InterPro"/>
</dbReference>
<proteinExistence type="inferred from homology"/>
<evidence type="ECO:0000259" key="6">
    <source>
        <dbReference type="Pfam" id="PF06925"/>
    </source>
</evidence>
<dbReference type="GO" id="GO:0009247">
    <property type="term" value="P:glycolipid biosynthetic process"/>
    <property type="evidence" value="ECO:0007669"/>
    <property type="project" value="InterPro"/>
</dbReference>
<name>A0A2A6RFD9_9CHLR</name>
<dbReference type="GO" id="GO:0016020">
    <property type="term" value="C:membrane"/>
    <property type="evidence" value="ECO:0007669"/>
    <property type="project" value="UniProtKB-SubCell"/>
</dbReference>
<protein>
    <submittedName>
        <fullName evidence="7">Galactosyldiacylglycerol synthase</fullName>
    </submittedName>
</protein>
<dbReference type="Gene3D" id="3.40.50.2000">
    <property type="entry name" value="Glycogen Phosphorylase B"/>
    <property type="match status" value="1"/>
</dbReference>
<comment type="caution">
    <text evidence="7">The sequence shown here is derived from an EMBL/GenBank/DDBJ whole genome shotgun (WGS) entry which is preliminary data.</text>
</comment>
<dbReference type="OrthoDB" id="9815663at2"/>
<dbReference type="Pfam" id="PF06925">
    <property type="entry name" value="MGDG_synth"/>
    <property type="match status" value="1"/>
</dbReference>
<evidence type="ECO:0000313" key="7">
    <source>
        <dbReference type="EMBL" id="PDW01663.1"/>
    </source>
</evidence>
<dbReference type="InterPro" id="IPR050519">
    <property type="entry name" value="Glycosyltransf_28_UgtP"/>
</dbReference>
<gene>
    <name evidence="7" type="ORF">CJ255_17935</name>
</gene>
<comment type="similarity">
    <text evidence="2">Belongs to the glycosyltransferase 28 family.</text>
</comment>
<dbReference type="PANTHER" id="PTHR43025">
    <property type="entry name" value="MONOGALACTOSYLDIACYLGLYCEROL SYNTHASE"/>
    <property type="match status" value="1"/>
</dbReference>
<dbReference type="SUPFAM" id="SSF53756">
    <property type="entry name" value="UDP-Glycosyltransferase/glycogen phosphorylase"/>
    <property type="match status" value="1"/>
</dbReference>
<evidence type="ECO:0000313" key="8">
    <source>
        <dbReference type="Proteomes" id="UP000220527"/>
    </source>
</evidence>